<proteinExistence type="predicted"/>
<dbReference type="EMBL" id="JACCFY010000001">
    <property type="protein sequence ID" value="NYJ76623.1"/>
    <property type="molecule type" value="Genomic_DNA"/>
</dbReference>
<comment type="caution">
    <text evidence="1">The sequence shown here is derived from an EMBL/GenBank/DDBJ whole genome shotgun (WGS) entry which is preliminary data.</text>
</comment>
<gene>
    <name evidence="1" type="ORF">HNR09_000034</name>
</gene>
<reference evidence="1 2" key="1">
    <citation type="submission" date="2020-07" db="EMBL/GenBank/DDBJ databases">
        <title>Sequencing the genomes of 1000 actinobacteria strains.</title>
        <authorList>
            <person name="Klenk H.-P."/>
        </authorList>
    </citation>
    <scope>NUCLEOTIDE SEQUENCE [LARGE SCALE GENOMIC DNA]</scope>
    <source>
        <strain evidence="1 2">DSM 15475</strain>
    </source>
</reference>
<dbReference type="Proteomes" id="UP000535437">
    <property type="component" value="Unassembled WGS sequence"/>
</dbReference>
<organism evidence="1 2">
    <name type="scientific">Nesterenkonia xinjiangensis</name>
    <dbReference type="NCBI Taxonomy" id="225327"/>
    <lineage>
        <taxon>Bacteria</taxon>
        <taxon>Bacillati</taxon>
        <taxon>Actinomycetota</taxon>
        <taxon>Actinomycetes</taxon>
        <taxon>Micrococcales</taxon>
        <taxon>Micrococcaceae</taxon>
        <taxon>Nesterenkonia</taxon>
    </lineage>
</organism>
<keyword evidence="2" id="KW-1185">Reference proteome</keyword>
<dbReference type="RefSeq" id="WP_179540211.1">
    <property type="nucleotide sequence ID" value="NZ_BAAALL010000003.1"/>
</dbReference>
<protein>
    <submittedName>
        <fullName evidence="1">Uncharacterized protein</fullName>
    </submittedName>
</protein>
<evidence type="ECO:0000313" key="1">
    <source>
        <dbReference type="EMBL" id="NYJ76623.1"/>
    </source>
</evidence>
<sequence>MAGEMAGTARDVARLVGGAGLRRRCAQSTARRLVQGAGSAGVVAYRQDPQQELQVLAHGVSGAGDWLLALADASGLSAHTQTEVRIQVDQLGAPAEIRVHTASLHALGTLRPLAASEAELLLADDAVSDPVRDAAGAAGSCLAMAEVGSVLVHAREDVEKLPWSEVSQAAAFPRVGQEWQAVDSVAALAGSTVGVLLQDLAQGTRRGILGRPMAGVPHCGGEGPRHLLLDVDTEGCTWLVAEGGQVRTAFLAFDQPVRDEGDLLEALRSWRTAAA</sequence>
<name>A0A7Z0K8F8_9MICC</name>
<dbReference type="AlphaFoldDB" id="A0A7Z0K8F8"/>
<evidence type="ECO:0000313" key="2">
    <source>
        <dbReference type="Proteomes" id="UP000535437"/>
    </source>
</evidence>
<accession>A0A7Z0K8F8</accession>